<reference evidence="1 2" key="1">
    <citation type="journal article" date="2019" name="Sci. Rep.">
        <title>A high-quality genome of Eragrostis curvula grass provides insights into Poaceae evolution and supports new strategies to enhance forage quality.</title>
        <authorList>
            <person name="Carballo J."/>
            <person name="Santos B.A.C.M."/>
            <person name="Zappacosta D."/>
            <person name="Garbus I."/>
            <person name="Selva J.P."/>
            <person name="Gallo C.A."/>
            <person name="Diaz A."/>
            <person name="Albertini E."/>
            <person name="Caccamo M."/>
            <person name="Echenique V."/>
        </authorList>
    </citation>
    <scope>NUCLEOTIDE SEQUENCE [LARGE SCALE GENOMIC DNA]</scope>
    <source>
        <strain evidence="2">cv. Victoria</strain>
        <tissue evidence="1">Leaf</tissue>
    </source>
</reference>
<protein>
    <submittedName>
        <fullName evidence="1">Uncharacterized protein</fullName>
    </submittedName>
</protein>
<name>A0A5J9SM95_9POAL</name>
<dbReference type="EMBL" id="RWGY01000633">
    <property type="protein sequence ID" value="TVU00130.1"/>
    <property type="molecule type" value="Genomic_DNA"/>
</dbReference>
<proteinExistence type="predicted"/>
<sequence>MEAKTVSSPWRSCRRLGSPYCGRNSASRVRVHEACNRHENVIVLGADGNLEYVFLGLEVQTESDVMGPVPDP</sequence>
<dbReference type="Proteomes" id="UP000324897">
    <property type="component" value="Unassembled WGS sequence"/>
</dbReference>
<keyword evidence="2" id="KW-1185">Reference proteome</keyword>
<organism evidence="1 2">
    <name type="scientific">Eragrostis curvula</name>
    <name type="common">weeping love grass</name>
    <dbReference type="NCBI Taxonomy" id="38414"/>
    <lineage>
        <taxon>Eukaryota</taxon>
        <taxon>Viridiplantae</taxon>
        <taxon>Streptophyta</taxon>
        <taxon>Embryophyta</taxon>
        <taxon>Tracheophyta</taxon>
        <taxon>Spermatophyta</taxon>
        <taxon>Magnoliopsida</taxon>
        <taxon>Liliopsida</taxon>
        <taxon>Poales</taxon>
        <taxon>Poaceae</taxon>
        <taxon>PACMAD clade</taxon>
        <taxon>Chloridoideae</taxon>
        <taxon>Eragrostideae</taxon>
        <taxon>Eragrostidinae</taxon>
        <taxon>Eragrostis</taxon>
    </lineage>
</organism>
<dbReference type="AlphaFoldDB" id="A0A5J9SM95"/>
<accession>A0A5J9SM95</accession>
<dbReference type="Gramene" id="TVU00130">
    <property type="protein sequence ID" value="TVU00130"/>
    <property type="gene ID" value="EJB05_54440"/>
</dbReference>
<comment type="caution">
    <text evidence="1">The sequence shown here is derived from an EMBL/GenBank/DDBJ whole genome shotgun (WGS) entry which is preliminary data.</text>
</comment>
<evidence type="ECO:0000313" key="1">
    <source>
        <dbReference type="EMBL" id="TVU00130.1"/>
    </source>
</evidence>
<gene>
    <name evidence="1" type="ORF">EJB05_54440</name>
</gene>
<feature type="non-terminal residue" evidence="1">
    <location>
        <position position="1"/>
    </location>
</feature>
<evidence type="ECO:0000313" key="2">
    <source>
        <dbReference type="Proteomes" id="UP000324897"/>
    </source>
</evidence>